<evidence type="ECO:0000256" key="4">
    <source>
        <dbReference type="ARBA" id="ARBA00048819"/>
    </source>
</evidence>
<dbReference type="InterPro" id="IPR011793">
    <property type="entry name" value="YbdK"/>
</dbReference>
<dbReference type="Pfam" id="PF04107">
    <property type="entry name" value="GCS2"/>
    <property type="match status" value="1"/>
</dbReference>
<dbReference type="InterPro" id="IPR050141">
    <property type="entry name" value="GCL_type2/YbdK_subfam"/>
</dbReference>
<dbReference type="Gene3D" id="3.30.590.20">
    <property type="match status" value="1"/>
</dbReference>
<reference evidence="7" key="1">
    <citation type="submission" date="2016-12" db="EMBL/GenBank/DDBJ databases">
        <authorList>
            <person name="Varghese N."/>
            <person name="Submissions S."/>
        </authorList>
    </citation>
    <scope>NUCLEOTIDE SEQUENCE [LARGE SCALE GENOMIC DNA]</scope>
    <source>
        <strain evidence="7">DSM 45599</strain>
    </source>
</reference>
<dbReference type="InterPro" id="IPR006336">
    <property type="entry name" value="GCS2"/>
</dbReference>
<evidence type="ECO:0000256" key="1">
    <source>
        <dbReference type="ARBA" id="ARBA00022598"/>
    </source>
</evidence>
<dbReference type="InterPro" id="IPR014746">
    <property type="entry name" value="Gln_synth/guanido_kin_cat_dom"/>
</dbReference>
<sequence>MTQRPTATTTAARPGTDVLTLGVEEEYLLLDPETGVNMPVADEVLAALHGDARQLSRQEFRHSMIEMVTPVCTDLDELRNQLVELRGAASRAAVNLGARLVAVGATPVAEPHRSVPDRPRYHAMSDRYGPVAHDPAVCGCHIHVGIPDRELAVQVCNHLRVWMPVIQAITVNSPLHDGVDSGHASWRSMQLERWPSIGPTPHFTSAADYEETVAALVTAGVMLDEAMVYWYARPSAAYPTVEIRVGDVCPTVDDTVLVAGLVRALVATVIEDINAGIAAPRVRGCLVSAAHWRAAHDGLEGTLIDLRAGGARPAWDLIDELFATVAPALLRHGNLGYVLAQLGRLRRDGTGARRQRRTLERTGDLHAVLDLLAAQTTAQ</sequence>
<dbReference type="NCBIfam" id="TIGR02050">
    <property type="entry name" value="gshA_cyan_rel"/>
    <property type="match status" value="1"/>
</dbReference>
<dbReference type="GO" id="GO:0005524">
    <property type="term" value="F:ATP binding"/>
    <property type="evidence" value="ECO:0007669"/>
    <property type="project" value="UniProtKB-KW"/>
</dbReference>
<keyword evidence="7" id="KW-1185">Reference proteome</keyword>
<evidence type="ECO:0000256" key="3">
    <source>
        <dbReference type="ARBA" id="ARBA00022840"/>
    </source>
</evidence>
<gene>
    <name evidence="6" type="ORF">SAMN04489832_2531</name>
</gene>
<keyword evidence="1 5" id="KW-0436">Ligase</keyword>
<evidence type="ECO:0000256" key="2">
    <source>
        <dbReference type="ARBA" id="ARBA00022741"/>
    </source>
</evidence>
<dbReference type="EMBL" id="FSQT01000001">
    <property type="protein sequence ID" value="SIM85574.1"/>
    <property type="molecule type" value="Genomic_DNA"/>
</dbReference>
<dbReference type="OrthoDB" id="9803842at2"/>
<dbReference type="STRING" id="709881.SAMN04489832_2531"/>
<organism evidence="6 7">
    <name type="scientific">Micromonospora cremea</name>
    <dbReference type="NCBI Taxonomy" id="709881"/>
    <lineage>
        <taxon>Bacteria</taxon>
        <taxon>Bacillati</taxon>
        <taxon>Actinomycetota</taxon>
        <taxon>Actinomycetes</taxon>
        <taxon>Micromonosporales</taxon>
        <taxon>Micromonosporaceae</taxon>
        <taxon>Micromonospora</taxon>
    </lineage>
</organism>
<evidence type="ECO:0000313" key="6">
    <source>
        <dbReference type="EMBL" id="SIM85574.1"/>
    </source>
</evidence>
<name>A0A1N5WK83_9ACTN</name>
<dbReference type="PANTHER" id="PTHR36510:SF1">
    <property type="entry name" value="GLUTAMATE--CYSTEINE LIGASE 2-RELATED"/>
    <property type="match status" value="1"/>
</dbReference>
<dbReference type="RefSeq" id="WP_074311519.1">
    <property type="nucleotide sequence ID" value="NZ_FSQT01000001.1"/>
</dbReference>
<evidence type="ECO:0000256" key="5">
    <source>
        <dbReference type="HAMAP-Rule" id="MF_01609"/>
    </source>
</evidence>
<dbReference type="SUPFAM" id="SSF55931">
    <property type="entry name" value="Glutamine synthetase/guanido kinase"/>
    <property type="match status" value="1"/>
</dbReference>
<comment type="catalytic activity">
    <reaction evidence="4 5">
        <text>L-cysteine + L-glutamate + ATP = gamma-L-glutamyl-L-cysteine + ADP + phosphate + H(+)</text>
        <dbReference type="Rhea" id="RHEA:13285"/>
        <dbReference type="ChEBI" id="CHEBI:15378"/>
        <dbReference type="ChEBI" id="CHEBI:29985"/>
        <dbReference type="ChEBI" id="CHEBI:30616"/>
        <dbReference type="ChEBI" id="CHEBI:35235"/>
        <dbReference type="ChEBI" id="CHEBI:43474"/>
        <dbReference type="ChEBI" id="CHEBI:58173"/>
        <dbReference type="ChEBI" id="CHEBI:456216"/>
        <dbReference type="EC" id="6.3.2.2"/>
    </reaction>
</comment>
<accession>A0A1N5WK83</accession>
<dbReference type="NCBIfam" id="NF010041">
    <property type="entry name" value="PRK13517.1-1"/>
    <property type="match status" value="1"/>
</dbReference>
<keyword evidence="2 5" id="KW-0547">Nucleotide-binding</keyword>
<evidence type="ECO:0000313" key="7">
    <source>
        <dbReference type="Proteomes" id="UP000185124"/>
    </source>
</evidence>
<dbReference type="GO" id="GO:0042398">
    <property type="term" value="P:modified amino acid biosynthetic process"/>
    <property type="evidence" value="ECO:0007669"/>
    <property type="project" value="InterPro"/>
</dbReference>
<proteinExistence type="inferred from homology"/>
<dbReference type="Proteomes" id="UP000185124">
    <property type="component" value="Unassembled WGS sequence"/>
</dbReference>
<keyword evidence="3 5" id="KW-0067">ATP-binding</keyword>
<comment type="similarity">
    <text evidence="5">Belongs to the glutamate--cysteine ligase type 2 family. YbdK subfamily.</text>
</comment>
<dbReference type="PANTHER" id="PTHR36510">
    <property type="entry name" value="GLUTAMATE--CYSTEINE LIGASE 2-RELATED"/>
    <property type="match status" value="1"/>
</dbReference>
<dbReference type="GO" id="GO:0004357">
    <property type="term" value="F:glutamate-cysteine ligase activity"/>
    <property type="evidence" value="ECO:0007669"/>
    <property type="project" value="UniProtKB-EC"/>
</dbReference>
<dbReference type="AlphaFoldDB" id="A0A1N5WK83"/>
<dbReference type="HAMAP" id="MF_01609">
    <property type="entry name" value="Glu_cys_ligase_2"/>
    <property type="match status" value="1"/>
</dbReference>
<dbReference type="EC" id="6.3.2.2" evidence="5"/>
<protein>
    <recommendedName>
        <fullName evidence="5">Putative glutamate--cysteine ligase 2</fullName>
        <ecNumber evidence="5">6.3.2.2</ecNumber>
    </recommendedName>
    <alternativeName>
        <fullName evidence="5">Gamma-glutamylcysteine synthetase 2</fullName>
        <shortName evidence="5">GCS 2</shortName>
        <shortName evidence="5">Gamma-GCS 2</shortName>
    </alternativeName>
</protein>
<comment type="function">
    <text evidence="5">ATP-dependent carboxylate-amine ligase which exhibits weak glutamate--cysteine ligase activity.</text>
</comment>